<dbReference type="Gene3D" id="3.30.160.60">
    <property type="entry name" value="Classic Zinc Finger"/>
    <property type="match status" value="2"/>
</dbReference>
<feature type="domain" description="C2H2-type" evidence="6">
    <location>
        <begin position="31"/>
        <end position="54"/>
    </location>
</feature>
<feature type="domain" description="C2H2-type" evidence="6">
    <location>
        <begin position="142"/>
        <end position="165"/>
    </location>
</feature>
<keyword evidence="4" id="KW-0862">Zinc</keyword>
<keyword evidence="3" id="KW-0863">Zinc-finger</keyword>
<gene>
    <name evidence="7" type="ORF">TCAL_07797</name>
</gene>
<feature type="domain" description="C2H2-type" evidence="6">
    <location>
        <begin position="61"/>
        <end position="84"/>
    </location>
</feature>
<protein>
    <recommendedName>
        <fullName evidence="6">C2H2-type domain-containing protein</fullName>
    </recommendedName>
</protein>
<dbReference type="PANTHER" id="PTHR24403:SF67">
    <property type="entry name" value="FI01116P-RELATED"/>
    <property type="match status" value="1"/>
</dbReference>
<dbReference type="InterPro" id="IPR050688">
    <property type="entry name" value="Zinc_finger/UBP_domain"/>
</dbReference>
<dbReference type="GO" id="GO:0045944">
    <property type="term" value="P:positive regulation of transcription by RNA polymerase II"/>
    <property type="evidence" value="ECO:0007669"/>
    <property type="project" value="TreeGrafter"/>
</dbReference>
<dbReference type="GO" id="GO:0008270">
    <property type="term" value="F:zinc ion binding"/>
    <property type="evidence" value="ECO:0007669"/>
    <property type="project" value="UniProtKB-KW"/>
</dbReference>
<dbReference type="Proteomes" id="UP000318571">
    <property type="component" value="Chromosome 12"/>
</dbReference>
<evidence type="ECO:0000313" key="8">
    <source>
        <dbReference type="Proteomes" id="UP000318571"/>
    </source>
</evidence>
<evidence type="ECO:0000313" key="7">
    <source>
        <dbReference type="EMBL" id="TRY81107.1"/>
    </source>
</evidence>
<dbReference type="PANTHER" id="PTHR24403">
    <property type="entry name" value="ZINC FINGER PROTEIN"/>
    <property type="match status" value="1"/>
</dbReference>
<feature type="domain" description="C2H2-type" evidence="6">
    <location>
        <begin position="249"/>
        <end position="272"/>
    </location>
</feature>
<evidence type="ECO:0000256" key="1">
    <source>
        <dbReference type="ARBA" id="ARBA00022723"/>
    </source>
</evidence>
<keyword evidence="2" id="KW-0677">Repeat</keyword>
<evidence type="ECO:0000259" key="6">
    <source>
        <dbReference type="SMART" id="SM00355"/>
    </source>
</evidence>
<dbReference type="EMBL" id="VCGU01000001">
    <property type="protein sequence ID" value="TRY81107.1"/>
    <property type="molecule type" value="Genomic_DNA"/>
</dbReference>
<dbReference type="InterPro" id="IPR013087">
    <property type="entry name" value="Znf_C2H2_type"/>
</dbReference>
<feature type="domain" description="C2H2-type" evidence="6">
    <location>
        <begin position="2"/>
        <end position="25"/>
    </location>
</feature>
<comment type="caution">
    <text evidence="7">The sequence shown here is derived from an EMBL/GenBank/DDBJ whole genome shotgun (WGS) entry which is preliminary data.</text>
</comment>
<dbReference type="AlphaFoldDB" id="A0A553PTV4"/>
<sequence>MISCCLCDFQAFSKGNLSFHLNNVHFKDKEFMCRLCHFKTAYKGALTRHVNSVHLRTGKTKECPICGYITASLLNLNSHLSVSHHLEIATAFARPSNLNGGGLSSGPPGAPSHPNGASPDPKEAEPPSRQTSRSSPHRPRLHECRICPFQGQDNTELIMHYNLVHLNPAHTVLSRDSVANVAAAAAAARHHLPTSSAGYLPSPNAGGEEEPRDFSVIRDSELLLRRRASSYFYLKNHIRTSHLGEVHTVACPLCEYTSDAKGDIEAHLQEDHPQKYADKRSVITID</sequence>
<evidence type="ECO:0000256" key="2">
    <source>
        <dbReference type="ARBA" id="ARBA00022737"/>
    </source>
</evidence>
<proteinExistence type="predicted"/>
<accession>A0A553PTV4</accession>
<dbReference type="GO" id="GO:0005634">
    <property type="term" value="C:nucleus"/>
    <property type="evidence" value="ECO:0007669"/>
    <property type="project" value="TreeGrafter"/>
</dbReference>
<dbReference type="SMART" id="SM00355">
    <property type="entry name" value="ZnF_C2H2"/>
    <property type="match status" value="5"/>
</dbReference>
<organism evidence="7 8">
    <name type="scientific">Tigriopus californicus</name>
    <name type="common">Marine copepod</name>
    <dbReference type="NCBI Taxonomy" id="6832"/>
    <lineage>
        <taxon>Eukaryota</taxon>
        <taxon>Metazoa</taxon>
        <taxon>Ecdysozoa</taxon>
        <taxon>Arthropoda</taxon>
        <taxon>Crustacea</taxon>
        <taxon>Multicrustacea</taxon>
        <taxon>Hexanauplia</taxon>
        <taxon>Copepoda</taxon>
        <taxon>Harpacticoida</taxon>
        <taxon>Harpacticidae</taxon>
        <taxon>Tigriopus</taxon>
    </lineage>
</organism>
<evidence type="ECO:0000256" key="3">
    <source>
        <dbReference type="ARBA" id="ARBA00022771"/>
    </source>
</evidence>
<evidence type="ECO:0000256" key="4">
    <source>
        <dbReference type="ARBA" id="ARBA00022833"/>
    </source>
</evidence>
<keyword evidence="8" id="KW-1185">Reference proteome</keyword>
<reference evidence="7 8" key="1">
    <citation type="journal article" date="2018" name="Nat. Ecol. Evol.">
        <title>Genomic signatures of mitonuclear coevolution across populations of Tigriopus californicus.</title>
        <authorList>
            <person name="Barreto F.S."/>
            <person name="Watson E.T."/>
            <person name="Lima T.G."/>
            <person name="Willett C.S."/>
            <person name="Edmands S."/>
            <person name="Li W."/>
            <person name="Burton R.S."/>
        </authorList>
    </citation>
    <scope>NUCLEOTIDE SEQUENCE [LARGE SCALE GENOMIC DNA]</scope>
    <source>
        <strain evidence="7 8">San Diego</strain>
    </source>
</reference>
<feature type="region of interest" description="Disordered" evidence="5">
    <location>
        <begin position="99"/>
        <end position="139"/>
    </location>
</feature>
<evidence type="ECO:0000256" key="5">
    <source>
        <dbReference type="SAM" id="MobiDB-lite"/>
    </source>
</evidence>
<keyword evidence="1" id="KW-0479">Metal-binding</keyword>
<name>A0A553PTV4_TIGCA</name>